<dbReference type="Pfam" id="PF02786">
    <property type="entry name" value="CPSase_L_D2"/>
    <property type="match status" value="1"/>
</dbReference>
<evidence type="ECO:0000259" key="8">
    <source>
        <dbReference type="PROSITE" id="PS50968"/>
    </source>
</evidence>
<dbReference type="InterPro" id="IPR001882">
    <property type="entry name" value="Biotin_BS"/>
</dbReference>
<feature type="domain" description="Biotin carboxylation" evidence="10">
    <location>
        <begin position="628"/>
        <end position="1072"/>
    </location>
</feature>
<dbReference type="SUPFAM" id="SSF52440">
    <property type="entry name" value="PreATP-grasp domain"/>
    <property type="match status" value="1"/>
</dbReference>
<dbReference type="PROSITE" id="PS00866">
    <property type="entry name" value="CPSASE_1"/>
    <property type="match status" value="1"/>
</dbReference>
<dbReference type="EMBL" id="JBFCZG010000003">
    <property type="protein sequence ID" value="KAL3424509.1"/>
    <property type="molecule type" value="Genomic_DNA"/>
</dbReference>
<dbReference type="InterPro" id="IPR050856">
    <property type="entry name" value="Biotin_carboxylase_complex"/>
</dbReference>
<dbReference type="InterPro" id="IPR016185">
    <property type="entry name" value="PreATP-grasp_dom_sf"/>
</dbReference>
<dbReference type="InterPro" id="IPR011053">
    <property type="entry name" value="Single_hybrid_motif"/>
</dbReference>
<dbReference type="InterPro" id="IPR029000">
    <property type="entry name" value="Cyclophilin-like_dom_sf"/>
</dbReference>
<sequence length="1831" mass="200747">MVYDMSILPGNATQLPSKFPLTITEWILHQARGDGLDRLLQLQASLKTSDVAWISIASPEQLKRQWENLQDLKSQGHLLPLYGVPFAAKDNIDVEDFMTTAACPDFAYLPLEDAGVIRELKRAGAVVMGKTNLDQFATGLVGTRSPYGAVPNTFNKEYVSGGSSSGSASVVARGLVPFSLGTDTAGSGRVPAGLNNLVGLKPTRGFLSARGVVPACRSLDCVSIFALTIEDARLVLTNAGVYDEKDSYSRAMPTTKYQSIGITPRIAICENPLWFGNTKQQLAYEEGLEKCTELGWQLIPSDFSLLFKLADLLYDGPWVAERYAAIRSFISRKDIVMDPTVSVIIKKAHQFTSVDVFESEYLRQDLTRAIETYFSSFDALLVPTTPTFPTLQQLKDQPILENSRLGTYTNFVNFLDWSAIAFPAGFRSDGLPFGLTLISTAWEEKKLLDLSSSFLTSTTSRTLGSTGNINMAENHSGQISIAAVGAHLSGLPLNYQLKDIGAELLQKTTTSKIYRLYKLKPHPDVPVSRPALKRVVAGCKSGFAIDLEVWTMPAQELSKFCRSVAAPLFIGPIELAGGSVVNGFVCDTVNSSTIEYDISHFGGWRNFMSGFSAENDSSASAKSTRSTTFSKVLIANRGEIAVRIAKTLKKLGVHSVAIYSKEDRTSQHVAVADSSFALDGNTITETYLNQSQITTIAKSCGAEAIIPGYGFLSENAEFAEACEDDGIIWVGPTPQQMRNLGLKHIARALAENAAVPLLPGTKILRGVEHALSEADRIGYPLMIKSTAGGGGIGLQKCTCSEDLKAAFSTVQHQGKTYFKDDGIFLEHFVDNAKHIEIQIIGDGEGVVRHIGARDCSLQRRHQKVVEECPAALVPEEIYYEMCQSAIRLAESIKYRNVGTVEFIYDAKSSRFYFLEVNTRLQVEHPVTEEVFGYDLVEEMLRISSGAVSSLFSADLRMPHGHALEVRIYAEAPLRDFQPSSGQVLDLSFPNNVRIDTWLVPGQVVSSSFDPLIAKLIIVGSDRVDAVFKLQEALEKTTINGIDTNLEYLKQVVAHNSYISGDYNTTSLGDFEFKPHVIEVITAGSSTTIQDYPGRVGKWHIGIPPSGPMDDYSFQIANRILGNEPDAAALECTSTGPTLLFHCATTIVVVGPPYSAGRDSPRVEQIHTQGASTELRLDGQMIPLSTPININPGQILAMSAPKFGLRSYIAVKGGLQTPVIFGSRSTFALGKFGGFNGRELRKGDILPIADTSTSVPLTQTLYPPISHDYSKPWTLRVMAGPHAFPDYFEMESYKSLFEKPWKVHYNSNRVGVRLVGPKPVWARKDGGDAGLHPSNIHDSPYSLGSISYTGDEAVILTRDGPSLGGFVVFAVIVASEMWKIGQMRPGDQVYLCPITSEQAEARNEDLRRSIENLCPLSEDSCAPAIVDPIIENIERFGRHIKCRQAGDSALLLEFGEDKFDIRSTLHIHALMKKVAEGSFPCIVELTPGSRSLHVTYDSLSPQRHALDVLIGIESSIGPDLPSILPSRTLSLPIVLEHSSVIEAVERYRQTIRSEAPWLPNNVDFLQKVNGLSNRNEIFDTILSATYLVIGLGDVFCGSPCTIPLDPRHRLIGTKYNPSRSFTAEGTVGLAGQYLCIYGVDSPGGYQLVGRTVPIWDLWAARKNPWMFEMLDQIKFYVISEEELNESREAGTCDQLVKIEQGSLDFSKYEALVAETFNEASSLTRRRMDNLKKTGMLDELIKSYASQASEEYKTETSDPEPGELVVANIAGKCWKCSVSVGDMVEEGQEIICLEAMKMEIRIGAPIRGRITKVYVKTGDTLDVDNRIASIMPE</sequence>
<accession>A0ABR4PMF5</accession>
<keyword evidence="5 7" id="KW-0067">ATP-binding</keyword>
<dbReference type="InterPro" id="IPR005482">
    <property type="entry name" value="Biotin_COase_C"/>
</dbReference>
<dbReference type="InterPro" id="IPR000089">
    <property type="entry name" value="Biotin_lipoyl"/>
</dbReference>
<dbReference type="InterPro" id="IPR005479">
    <property type="entry name" value="CPAse_ATP-bd"/>
</dbReference>
<dbReference type="Pfam" id="PF00289">
    <property type="entry name" value="Biotin_carb_N"/>
    <property type="match status" value="1"/>
</dbReference>
<dbReference type="SUPFAM" id="SSF50891">
    <property type="entry name" value="Cyclophilin-like"/>
    <property type="match status" value="2"/>
</dbReference>
<keyword evidence="3 7" id="KW-0547">Nucleotide-binding</keyword>
<evidence type="ECO:0000259" key="10">
    <source>
        <dbReference type="PROSITE" id="PS50979"/>
    </source>
</evidence>
<dbReference type="Proteomes" id="UP001629113">
    <property type="component" value="Unassembled WGS sequence"/>
</dbReference>
<feature type="domain" description="Lipoyl-binding" evidence="8">
    <location>
        <begin position="1751"/>
        <end position="1829"/>
    </location>
</feature>
<dbReference type="Pfam" id="PF00364">
    <property type="entry name" value="Biotin_lipoyl"/>
    <property type="match status" value="1"/>
</dbReference>
<dbReference type="InterPro" id="IPR003833">
    <property type="entry name" value="CT_C_D"/>
</dbReference>
<evidence type="ECO:0000256" key="6">
    <source>
        <dbReference type="ARBA" id="ARBA00023267"/>
    </source>
</evidence>
<dbReference type="Pfam" id="PF02785">
    <property type="entry name" value="Biotin_carb_C"/>
    <property type="match status" value="1"/>
</dbReference>
<dbReference type="Gene3D" id="3.30.470.20">
    <property type="entry name" value="ATP-grasp fold, B domain"/>
    <property type="match status" value="1"/>
</dbReference>
<gene>
    <name evidence="11" type="ORF">PVAG01_03790</name>
</gene>
<keyword evidence="4" id="KW-0378">Hydrolase</keyword>
<dbReference type="Pfam" id="PF02682">
    <property type="entry name" value="CT_C_D"/>
    <property type="match status" value="1"/>
</dbReference>
<dbReference type="SUPFAM" id="SSF51230">
    <property type="entry name" value="Single hybrid motif"/>
    <property type="match status" value="1"/>
</dbReference>
<evidence type="ECO:0000256" key="5">
    <source>
        <dbReference type="ARBA" id="ARBA00022840"/>
    </source>
</evidence>
<dbReference type="PANTHER" id="PTHR18866:SF128">
    <property type="entry name" value="UREA AMIDOLYASE"/>
    <property type="match status" value="1"/>
</dbReference>
<dbReference type="PROSITE" id="PS50979">
    <property type="entry name" value="BC"/>
    <property type="match status" value="1"/>
</dbReference>
<protein>
    <submittedName>
        <fullName evidence="11">Urea carboxylase</fullName>
    </submittedName>
</protein>
<dbReference type="InterPro" id="IPR011764">
    <property type="entry name" value="Biotin_carboxylation_dom"/>
</dbReference>
<dbReference type="Gene3D" id="2.40.100.10">
    <property type="entry name" value="Cyclophilin-like"/>
    <property type="match status" value="2"/>
</dbReference>
<evidence type="ECO:0000256" key="4">
    <source>
        <dbReference type="ARBA" id="ARBA00022801"/>
    </source>
</evidence>
<dbReference type="PROSITE" id="PS50975">
    <property type="entry name" value="ATP_GRASP"/>
    <property type="match status" value="1"/>
</dbReference>
<comment type="cofactor">
    <cofactor evidence="1">
        <name>biotin</name>
        <dbReference type="ChEBI" id="CHEBI:57586"/>
    </cofactor>
</comment>
<dbReference type="InterPro" id="IPR053844">
    <property type="entry name" value="AH_C"/>
</dbReference>
<dbReference type="InterPro" id="IPR023631">
    <property type="entry name" value="Amidase_dom"/>
</dbReference>
<keyword evidence="2" id="KW-0436">Ligase</keyword>
<dbReference type="SUPFAM" id="SSF75304">
    <property type="entry name" value="Amidase signature (AS) enzymes"/>
    <property type="match status" value="1"/>
</dbReference>
<dbReference type="Gene3D" id="1.20.58.1700">
    <property type="match status" value="1"/>
</dbReference>
<name>A0ABR4PMF5_9HELO</name>
<dbReference type="Gene3D" id="2.40.50.100">
    <property type="match status" value="1"/>
</dbReference>
<dbReference type="SUPFAM" id="SSF56059">
    <property type="entry name" value="Glutathione synthetase ATP-binding domain-like"/>
    <property type="match status" value="1"/>
</dbReference>
<dbReference type="InterPro" id="IPR014085">
    <property type="entry name" value="Allophanate_hydrolase"/>
</dbReference>
<evidence type="ECO:0000256" key="1">
    <source>
        <dbReference type="ARBA" id="ARBA00001953"/>
    </source>
</evidence>
<dbReference type="NCBIfam" id="TIGR02712">
    <property type="entry name" value="urea_carbox"/>
    <property type="match status" value="1"/>
</dbReference>
<reference evidence="11 12" key="1">
    <citation type="submission" date="2024-06" db="EMBL/GenBank/DDBJ databases">
        <title>Complete genome of Phlyctema vagabunda strain 19-DSS-EL-015.</title>
        <authorList>
            <person name="Fiorenzani C."/>
        </authorList>
    </citation>
    <scope>NUCLEOTIDE SEQUENCE [LARGE SCALE GENOMIC DNA]</scope>
    <source>
        <strain evidence="11 12">19-DSS-EL-015</strain>
    </source>
</reference>
<dbReference type="PROSITE" id="PS50968">
    <property type="entry name" value="BIOTINYL_LIPOYL"/>
    <property type="match status" value="1"/>
</dbReference>
<evidence type="ECO:0000259" key="9">
    <source>
        <dbReference type="PROSITE" id="PS50975"/>
    </source>
</evidence>
<keyword evidence="12" id="KW-1185">Reference proteome</keyword>
<dbReference type="PROSITE" id="PS00867">
    <property type="entry name" value="CPSASE_2"/>
    <property type="match status" value="1"/>
</dbReference>
<dbReference type="SMART" id="SM00797">
    <property type="entry name" value="AHS2"/>
    <property type="match status" value="1"/>
</dbReference>
<dbReference type="Pfam" id="PF01425">
    <property type="entry name" value="Amidase"/>
    <property type="match status" value="1"/>
</dbReference>
<dbReference type="InterPro" id="IPR014084">
    <property type="entry name" value="Urea_COase"/>
</dbReference>
<dbReference type="Gene3D" id="3.10.490.10">
    <property type="entry name" value="Gamma-glutamyl cyclotransferase-like"/>
    <property type="match status" value="1"/>
</dbReference>
<dbReference type="PROSITE" id="PS00188">
    <property type="entry name" value="BIOTIN"/>
    <property type="match status" value="1"/>
</dbReference>
<dbReference type="SMART" id="SM00878">
    <property type="entry name" value="Biotin_carb_C"/>
    <property type="match status" value="1"/>
</dbReference>
<dbReference type="NCBIfam" id="TIGR02713">
    <property type="entry name" value="allophanate_hyd"/>
    <property type="match status" value="1"/>
</dbReference>
<evidence type="ECO:0000313" key="11">
    <source>
        <dbReference type="EMBL" id="KAL3424509.1"/>
    </source>
</evidence>
<evidence type="ECO:0000256" key="7">
    <source>
        <dbReference type="PROSITE-ProRule" id="PRU00409"/>
    </source>
</evidence>
<dbReference type="InterPro" id="IPR036928">
    <property type="entry name" value="AS_sf"/>
</dbReference>
<feature type="domain" description="ATP-grasp" evidence="9">
    <location>
        <begin position="747"/>
        <end position="944"/>
    </location>
</feature>
<dbReference type="SUPFAM" id="SSF160467">
    <property type="entry name" value="PH0987 N-terminal domain-like"/>
    <property type="match status" value="1"/>
</dbReference>
<dbReference type="Pfam" id="PF21986">
    <property type="entry name" value="AH_C"/>
    <property type="match status" value="1"/>
</dbReference>
<organism evidence="11 12">
    <name type="scientific">Phlyctema vagabunda</name>
    <dbReference type="NCBI Taxonomy" id="108571"/>
    <lineage>
        <taxon>Eukaryota</taxon>
        <taxon>Fungi</taxon>
        <taxon>Dikarya</taxon>
        <taxon>Ascomycota</taxon>
        <taxon>Pezizomycotina</taxon>
        <taxon>Leotiomycetes</taxon>
        <taxon>Helotiales</taxon>
        <taxon>Dermateaceae</taxon>
        <taxon>Phlyctema</taxon>
    </lineage>
</organism>
<keyword evidence="6" id="KW-0092">Biotin</keyword>
<dbReference type="InterPro" id="IPR011761">
    <property type="entry name" value="ATP-grasp"/>
</dbReference>
<evidence type="ECO:0000256" key="3">
    <source>
        <dbReference type="ARBA" id="ARBA00022741"/>
    </source>
</evidence>
<evidence type="ECO:0000256" key="2">
    <source>
        <dbReference type="ARBA" id="ARBA00022598"/>
    </source>
</evidence>
<dbReference type="Gene3D" id="3.30.1360.40">
    <property type="match status" value="1"/>
</dbReference>
<dbReference type="Pfam" id="PF02626">
    <property type="entry name" value="CT_A_B"/>
    <property type="match status" value="1"/>
</dbReference>
<dbReference type="InterPro" id="IPR003778">
    <property type="entry name" value="CT_A_B"/>
</dbReference>
<dbReference type="InterPro" id="IPR011054">
    <property type="entry name" value="Rudment_hybrid_motif"/>
</dbReference>
<dbReference type="NCBIfam" id="NF006043">
    <property type="entry name" value="PRK08186.1"/>
    <property type="match status" value="1"/>
</dbReference>
<dbReference type="SUPFAM" id="SSF51246">
    <property type="entry name" value="Rudiment single hybrid motif"/>
    <property type="match status" value="1"/>
</dbReference>
<dbReference type="InterPro" id="IPR005481">
    <property type="entry name" value="BC-like_N"/>
</dbReference>
<dbReference type="NCBIfam" id="TIGR00724">
    <property type="entry name" value="urea_amlyse_rel"/>
    <property type="match status" value="1"/>
</dbReference>
<dbReference type="PANTHER" id="PTHR18866">
    <property type="entry name" value="CARBOXYLASE:PYRUVATE/ACETYL-COA/PROPIONYL-COA CARBOXYLASE"/>
    <property type="match status" value="1"/>
</dbReference>
<comment type="caution">
    <text evidence="11">The sequence shown here is derived from an EMBL/GenBank/DDBJ whole genome shotgun (WGS) entry which is preliminary data.</text>
</comment>
<dbReference type="CDD" id="cd06850">
    <property type="entry name" value="biotinyl_domain"/>
    <property type="match status" value="1"/>
</dbReference>
<evidence type="ECO:0000313" key="12">
    <source>
        <dbReference type="Proteomes" id="UP001629113"/>
    </source>
</evidence>
<proteinExistence type="predicted"/>
<dbReference type="Gene3D" id="3.90.1300.10">
    <property type="entry name" value="Amidase signature (AS) domain"/>
    <property type="match status" value="1"/>
</dbReference>
<dbReference type="SMART" id="SM00796">
    <property type="entry name" value="AHS1"/>
    <property type="match status" value="1"/>
</dbReference>